<dbReference type="GO" id="GO:0016740">
    <property type="term" value="F:transferase activity"/>
    <property type="evidence" value="ECO:0007669"/>
    <property type="project" value="UniProtKB-ARBA"/>
</dbReference>
<evidence type="ECO:0000256" key="5">
    <source>
        <dbReference type="SAM" id="Phobius"/>
    </source>
</evidence>
<proteinExistence type="predicted"/>
<evidence type="ECO:0000313" key="7">
    <source>
        <dbReference type="Proteomes" id="UP000663505"/>
    </source>
</evidence>
<sequence>MKNKRFMPPAYFWIYCALSVVISFVPVGRFLSFPWSMIGILFVVLGLLLSVWVEGVFKRAKTTVKPFKQSSVFVTSGPFRFSRNPMYLGMTVIFVGITIILGNFLSIIGAIAFVITMNVQFIRFEEAKMMETFGAEYVEYKRSVRRWI</sequence>
<dbReference type="Gene3D" id="1.20.120.1630">
    <property type="match status" value="1"/>
</dbReference>
<evidence type="ECO:0000256" key="1">
    <source>
        <dbReference type="ARBA" id="ARBA00004127"/>
    </source>
</evidence>
<protein>
    <submittedName>
        <fullName evidence="6">Isoprenylcysteine carboxylmethyltransferase family protein</fullName>
    </submittedName>
</protein>
<reference evidence="6 7" key="1">
    <citation type="submission" date="2021-02" db="EMBL/GenBank/DDBJ databases">
        <title>Alicyclobacillus curvatus sp. nov. and Alicyclobacillus mengziensis sp. nov., two acidophilic bacteria isolated from acid mine drainage.</title>
        <authorList>
            <person name="Huang Y."/>
        </authorList>
    </citation>
    <scope>NUCLEOTIDE SEQUENCE [LARGE SCALE GENOMIC DNA]</scope>
    <source>
        <strain evidence="6 7">S30H14</strain>
    </source>
</reference>
<dbReference type="Proteomes" id="UP000663505">
    <property type="component" value="Chromosome"/>
</dbReference>
<feature type="transmembrane region" description="Helical" evidence="5">
    <location>
        <begin position="87"/>
        <end position="115"/>
    </location>
</feature>
<keyword evidence="7" id="KW-1185">Reference proteome</keyword>
<dbReference type="RefSeq" id="WP_206654961.1">
    <property type="nucleotide sequence ID" value="NZ_CP071182.1"/>
</dbReference>
<dbReference type="GO" id="GO:0012505">
    <property type="term" value="C:endomembrane system"/>
    <property type="evidence" value="ECO:0007669"/>
    <property type="project" value="UniProtKB-SubCell"/>
</dbReference>
<keyword evidence="3 5" id="KW-1133">Transmembrane helix</keyword>
<dbReference type="AlphaFoldDB" id="A0A9X7VVB9"/>
<dbReference type="EMBL" id="CP071182">
    <property type="protein sequence ID" value="QSO45592.1"/>
    <property type="molecule type" value="Genomic_DNA"/>
</dbReference>
<accession>A0A9X7VVB9</accession>
<evidence type="ECO:0000313" key="6">
    <source>
        <dbReference type="EMBL" id="QSO45592.1"/>
    </source>
</evidence>
<evidence type="ECO:0000256" key="3">
    <source>
        <dbReference type="ARBA" id="ARBA00022989"/>
    </source>
</evidence>
<feature type="transmembrane region" description="Helical" evidence="5">
    <location>
        <begin position="12"/>
        <end position="31"/>
    </location>
</feature>
<gene>
    <name evidence="6" type="ORF">JZ786_13570</name>
</gene>
<keyword evidence="2 5" id="KW-0812">Transmembrane</keyword>
<organism evidence="6 7">
    <name type="scientific">Alicyclobacillus mengziensis</name>
    <dbReference type="NCBI Taxonomy" id="2931921"/>
    <lineage>
        <taxon>Bacteria</taxon>
        <taxon>Bacillati</taxon>
        <taxon>Bacillota</taxon>
        <taxon>Bacilli</taxon>
        <taxon>Bacillales</taxon>
        <taxon>Alicyclobacillaceae</taxon>
        <taxon>Alicyclobacillus</taxon>
    </lineage>
</organism>
<comment type="subcellular location">
    <subcellularLocation>
        <location evidence="1">Endomembrane system</location>
        <topology evidence="1">Multi-pass membrane protein</topology>
    </subcellularLocation>
</comment>
<feature type="transmembrane region" description="Helical" evidence="5">
    <location>
        <begin position="37"/>
        <end position="57"/>
    </location>
</feature>
<dbReference type="Pfam" id="PF04191">
    <property type="entry name" value="PEMT"/>
    <property type="match status" value="1"/>
</dbReference>
<dbReference type="InterPro" id="IPR007318">
    <property type="entry name" value="Phopholipid_MeTrfase"/>
</dbReference>
<dbReference type="PANTHER" id="PTHR12714">
    <property type="entry name" value="PROTEIN-S ISOPRENYLCYSTEINE O-METHYLTRANSFERASE"/>
    <property type="match status" value="1"/>
</dbReference>
<name>A0A9X7VVB9_9BACL</name>
<evidence type="ECO:0000256" key="4">
    <source>
        <dbReference type="ARBA" id="ARBA00023136"/>
    </source>
</evidence>
<keyword evidence="4 5" id="KW-0472">Membrane</keyword>
<evidence type="ECO:0000256" key="2">
    <source>
        <dbReference type="ARBA" id="ARBA00022692"/>
    </source>
</evidence>
<dbReference type="KEGG" id="afx:JZ786_13570"/>
<dbReference type="PANTHER" id="PTHR12714:SF9">
    <property type="entry name" value="PROTEIN-S-ISOPRENYLCYSTEINE O-METHYLTRANSFERASE"/>
    <property type="match status" value="1"/>
</dbReference>